<feature type="compositionally biased region" description="Basic residues" evidence="3">
    <location>
        <begin position="85"/>
        <end position="98"/>
    </location>
</feature>
<reference evidence="6" key="1">
    <citation type="submission" date="2021-01" db="EMBL/GenBank/DDBJ databases">
        <authorList>
            <person name="Corre E."/>
            <person name="Pelletier E."/>
            <person name="Niang G."/>
            <person name="Scheremetjew M."/>
            <person name="Finn R."/>
            <person name="Kale V."/>
            <person name="Holt S."/>
            <person name="Cochrane G."/>
            <person name="Meng A."/>
            <person name="Brown T."/>
            <person name="Cohen L."/>
        </authorList>
    </citation>
    <scope>NUCLEOTIDE SEQUENCE</scope>
    <source>
        <strain evidence="6">CCMP1320</strain>
    </source>
</reference>
<dbReference type="SMART" id="SM00028">
    <property type="entry name" value="TPR"/>
    <property type="match status" value="3"/>
</dbReference>
<feature type="compositionally biased region" description="Low complexity" evidence="3">
    <location>
        <begin position="580"/>
        <end position="592"/>
    </location>
</feature>
<dbReference type="Gene3D" id="1.25.40.10">
    <property type="entry name" value="Tetratricopeptide repeat domain"/>
    <property type="match status" value="1"/>
</dbReference>
<accession>A0A7S3VIH0</accession>
<keyword evidence="1" id="KW-0802">TPR repeat</keyword>
<keyword evidence="2" id="KW-0175">Coiled coil</keyword>
<dbReference type="Pfam" id="PF01425">
    <property type="entry name" value="Amidase"/>
    <property type="match status" value="1"/>
</dbReference>
<keyword evidence="4" id="KW-0812">Transmembrane</keyword>
<feature type="compositionally biased region" description="Low complexity" evidence="3">
    <location>
        <begin position="498"/>
        <end position="511"/>
    </location>
</feature>
<dbReference type="PROSITE" id="PS50005">
    <property type="entry name" value="TPR"/>
    <property type="match status" value="1"/>
</dbReference>
<feature type="region of interest" description="Disordered" evidence="3">
    <location>
        <begin position="922"/>
        <end position="955"/>
    </location>
</feature>
<feature type="compositionally biased region" description="Basic and acidic residues" evidence="3">
    <location>
        <begin position="764"/>
        <end position="773"/>
    </location>
</feature>
<feature type="compositionally biased region" description="Basic residues" evidence="3">
    <location>
        <begin position="130"/>
        <end position="139"/>
    </location>
</feature>
<dbReference type="InterPro" id="IPR023631">
    <property type="entry name" value="Amidase_dom"/>
</dbReference>
<evidence type="ECO:0000256" key="3">
    <source>
        <dbReference type="SAM" id="MobiDB-lite"/>
    </source>
</evidence>
<dbReference type="PANTHER" id="PTHR46310:SF7">
    <property type="entry name" value="AMIDASE 1"/>
    <property type="match status" value="1"/>
</dbReference>
<proteinExistence type="predicted"/>
<protein>
    <recommendedName>
        <fullName evidence="5">Amidase domain-containing protein</fullName>
    </recommendedName>
</protein>
<feature type="region of interest" description="Disordered" evidence="3">
    <location>
        <begin position="498"/>
        <end position="597"/>
    </location>
</feature>
<feature type="region of interest" description="Disordered" evidence="3">
    <location>
        <begin position="335"/>
        <end position="359"/>
    </location>
</feature>
<evidence type="ECO:0000256" key="1">
    <source>
        <dbReference type="PROSITE-ProRule" id="PRU00339"/>
    </source>
</evidence>
<feature type="domain" description="Amidase" evidence="5">
    <location>
        <begin position="195"/>
        <end position="337"/>
    </location>
</feature>
<dbReference type="Gene3D" id="3.90.1300.10">
    <property type="entry name" value="Amidase signature (AS) domain"/>
    <property type="match status" value="2"/>
</dbReference>
<organism evidence="6">
    <name type="scientific">Dunaliella tertiolecta</name>
    <name type="common">Green alga</name>
    <dbReference type="NCBI Taxonomy" id="3047"/>
    <lineage>
        <taxon>Eukaryota</taxon>
        <taxon>Viridiplantae</taxon>
        <taxon>Chlorophyta</taxon>
        <taxon>core chlorophytes</taxon>
        <taxon>Chlorophyceae</taxon>
        <taxon>CS clade</taxon>
        <taxon>Chlamydomonadales</taxon>
        <taxon>Dunaliellaceae</taxon>
        <taxon>Dunaliella</taxon>
    </lineage>
</organism>
<dbReference type="Pfam" id="PF13414">
    <property type="entry name" value="TPR_11"/>
    <property type="match status" value="1"/>
</dbReference>
<feature type="coiled-coil region" evidence="2">
    <location>
        <begin position="868"/>
        <end position="895"/>
    </location>
</feature>
<dbReference type="InterPro" id="IPR011990">
    <property type="entry name" value="TPR-like_helical_dom_sf"/>
</dbReference>
<dbReference type="EMBL" id="HBIP01006905">
    <property type="protein sequence ID" value="CAE0488545.1"/>
    <property type="molecule type" value="Transcribed_RNA"/>
</dbReference>
<feature type="compositionally biased region" description="Polar residues" evidence="3">
    <location>
        <begin position="1"/>
        <end position="16"/>
    </location>
</feature>
<dbReference type="SUPFAM" id="SSF75304">
    <property type="entry name" value="Amidase signature (AS) enzymes"/>
    <property type="match status" value="2"/>
</dbReference>
<dbReference type="InterPro" id="IPR036928">
    <property type="entry name" value="AS_sf"/>
</dbReference>
<dbReference type="PANTHER" id="PTHR46310">
    <property type="entry name" value="AMIDASE 1"/>
    <property type="match status" value="1"/>
</dbReference>
<feature type="region of interest" description="Disordered" evidence="3">
    <location>
        <begin position="126"/>
        <end position="153"/>
    </location>
</feature>
<gene>
    <name evidence="6" type="ORF">DTER00134_LOCUS3609</name>
</gene>
<feature type="repeat" description="TPR" evidence="1">
    <location>
        <begin position="771"/>
        <end position="804"/>
    </location>
</feature>
<feature type="region of interest" description="Disordered" evidence="3">
    <location>
        <begin position="745"/>
        <end position="773"/>
    </location>
</feature>
<dbReference type="SUPFAM" id="SSF48452">
    <property type="entry name" value="TPR-like"/>
    <property type="match status" value="1"/>
</dbReference>
<feature type="compositionally biased region" description="Basic and acidic residues" evidence="3">
    <location>
        <begin position="570"/>
        <end position="579"/>
    </location>
</feature>
<feature type="compositionally biased region" description="Low complexity" evidence="3">
    <location>
        <begin position="529"/>
        <end position="559"/>
    </location>
</feature>
<evidence type="ECO:0000256" key="2">
    <source>
        <dbReference type="SAM" id="Coils"/>
    </source>
</evidence>
<name>A0A7S3VIH0_DUNTE</name>
<evidence type="ECO:0000259" key="5">
    <source>
        <dbReference type="Pfam" id="PF01425"/>
    </source>
</evidence>
<dbReference type="AlphaFoldDB" id="A0A7S3VIH0"/>
<feature type="compositionally biased region" description="Low complexity" evidence="3">
    <location>
        <begin position="335"/>
        <end position="346"/>
    </location>
</feature>
<evidence type="ECO:0000256" key="4">
    <source>
        <dbReference type="SAM" id="Phobius"/>
    </source>
</evidence>
<sequence>MSTQHESSLQASSAMNSPEAEQAAPPPQVLDEQTAESPMASHTIDSEAQTGQPQAASTPSSSAPAPAKTSPPQKAASSGSISSAGKKKQIHKKSRKQGLPKALFALPVVALGAATLWVLRRSLARSPAGTKKKSGKHQTRSKEQQQQDAADALAEQEALALPELPSEPIEPDTMEVMAAEAQLLPPPSPPAPLASPPLSSMSFVVSENLAIEGLPTTHGMPAWQPFTSQPAATSTPLVSRAVAAGAACLGKTSMQGLRPRGSWSNLQGPDLIGANYGNPHNKTRVSGGSQTGAAVAVALGRIDFALAPDTLGEARVPAACCRVYAYRPTPGLLSAAPPGASSNSSGNGKGHEGGDGPGIGPVTQADSVCVVTTDAGKALKVAEGLGVPGSSNIRGEIIKFVVAQDLFDMCAPEFQPATLALKKAILKWAGSDQAGAVQLVRFLSSNVQGWQSLVPSAEEQKDAQGVQLHDFLEAMLAAAQTLQHAELHRTLGGIDAAAAAAAQPPSSQQSSNGRVGEGGASEAPPSGTESQGGAEPAQAQQQQQQQQQQEGSSEQGAASTGEGQTGESSTKAEDSKDAEPAGAAAPPVAEAPKSLTWLPPVPSPDKLAAAHHVARQVFECLRATVKPDTVMVLPALPFPPPKRNAKEVELDVFAKLTSCFNALGFLGACPTLTVPVGSLRDGSPVAISLLAVHKFDLRLLAVAKRLCPMIHDAFEGVKEEITQMAIKQAQAEAAAKAGVKLPEANGDAAKAQKEQMEPRPPAVDPKKLEKAEKAKNKGNEYYQAGKHADAINEYTKAIALNPTSHVYYSNRAIACIKLFRFEQAEEDCKRALSFDLSQKDKVKALLRRATARDALQKYDAAEKDLRAVLALEANNKQAREDLQALRQHRAEMATAQTAMAQQAQALKQQAQIAAAAGAQKGGSQGAAEAQAQAQAQQEAQAAGMDFSLLPPEFRM</sequence>
<dbReference type="InterPro" id="IPR019734">
    <property type="entry name" value="TPR_rpt"/>
</dbReference>
<keyword evidence="4" id="KW-0472">Membrane</keyword>
<evidence type="ECO:0000313" key="6">
    <source>
        <dbReference type="EMBL" id="CAE0488545.1"/>
    </source>
</evidence>
<keyword evidence="4" id="KW-1133">Transmembrane helix</keyword>
<feature type="region of interest" description="Disordered" evidence="3">
    <location>
        <begin position="1"/>
        <end position="99"/>
    </location>
</feature>
<feature type="compositionally biased region" description="Low complexity" evidence="3">
    <location>
        <begin position="53"/>
        <end position="84"/>
    </location>
</feature>
<feature type="compositionally biased region" description="Low complexity" evidence="3">
    <location>
        <begin position="925"/>
        <end position="943"/>
    </location>
</feature>
<feature type="transmembrane region" description="Helical" evidence="4">
    <location>
        <begin position="102"/>
        <end position="119"/>
    </location>
</feature>